<evidence type="ECO:0000256" key="2">
    <source>
        <dbReference type="ARBA" id="ARBA00022649"/>
    </source>
</evidence>
<keyword evidence="6" id="KW-0694">RNA-binding</keyword>
<protein>
    <recommendedName>
        <fullName evidence="10">mRNA interferase HicA</fullName>
    </recommendedName>
</protein>
<keyword evidence="4" id="KW-0255">Endonuclease</keyword>
<dbReference type="InterPro" id="IPR038570">
    <property type="entry name" value="HicA_sf"/>
</dbReference>
<accession>A0A6V8PUP1</accession>
<dbReference type="GO" id="GO:0016787">
    <property type="term" value="F:hydrolase activity"/>
    <property type="evidence" value="ECO:0007669"/>
    <property type="project" value="UniProtKB-KW"/>
</dbReference>
<reference evidence="8 9" key="1">
    <citation type="journal article" date="2020" name="Front. Microbiol.">
        <title>Single-cell genomics of novel Actinobacteria with the Wood-Ljungdahl pathway discovered in a serpentinizing system.</title>
        <authorList>
            <person name="Merino N."/>
            <person name="Kawai M."/>
            <person name="Boyd E.S."/>
            <person name="Colman D.R."/>
            <person name="McGlynn S.E."/>
            <person name="Nealson K.H."/>
            <person name="Kurokawa K."/>
            <person name="Hongoh Y."/>
        </authorList>
    </citation>
    <scope>NUCLEOTIDE SEQUENCE [LARGE SCALE GENOMIC DNA]</scope>
    <source>
        <strain evidence="8 9">S43</strain>
    </source>
</reference>
<name>A0A6V8PUP1_9ACTN</name>
<evidence type="ECO:0000256" key="6">
    <source>
        <dbReference type="ARBA" id="ARBA00022884"/>
    </source>
</evidence>
<evidence type="ECO:0008006" key="10">
    <source>
        <dbReference type="Google" id="ProtNLM"/>
    </source>
</evidence>
<evidence type="ECO:0000256" key="3">
    <source>
        <dbReference type="ARBA" id="ARBA00022722"/>
    </source>
</evidence>
<comment type="caution">
    <text evidence="8">The sequence shown here is derived from an EMBL/GenBank/DDBJ whole genome shotgun (WGS) entry which is preliminary data.</text>
</comment>
<comment type="similarity">
    <text evidence="1">Belongs to the HicA mRNA interferase family.</text>
</comment>
<keyword evidence="2" id="KW-1277">Toxin-antitoxin system</keyword>
<evidence type="ECO:0000256" key="5">
    <source>
        <dbReference type="ARBA" id="ARBA00022801"/>
    </source>
</evidence>
<keyword evidence="3" id="KW-0540">Nuclease</keyword>
<dbReference type="RefSeq" id="WP_176230435.1">
    <property type="nucleotide sequence ID" value="NZ_BLSB01000336.1"/>
</dbReference>
<sequence length="82" mass="9430">MNIDYSKLRSLTARRLISALTQDGFKLEREKGSHRQYIHPEKGRVTVSFHHPSDTFPPKTLKSIIQDAAWTGQDLKRLGLLK</sequence>
<evidence type="ECO:0000256" key="7">
    <source>
        <dbReference type="ARBA" id="ARBA00023016"/>
    </source>
</evidence>
<dbReference type="SUPFAM" id="SSF54786">
    <property type="entry name" value="YcfA/nrd intein domain"/>
    <property type="match status" value="1"/>
</dbReference>
<proteinExistence type="inferred from homology"/>
<dbReference type="EMBL" id="BLSB01000336">
    <property type="protein sequence ID" value="GFP35987.1"/>
    <property type="molecule type" value="Genomic_DNA"/>
</dbReference>
<gene>
    <name evidence="8" type="ORF">HKBW3S43_01775</name>
</gene>
<evidence type="ECO:0000313" key="8">
    <source>
        <dbReference type="EMBL" id="GFP35987.1"/>
    </source>
</evidence>
<evidence type="ECO:0000256" key="4">
    <source>
        <dbReference type="ARBA" id="ARBA00022759"/>
    </source>
</evidence>
<dbReference type="GO" id="GO:0004519">
    <property type="term" value="F:endonuclease activity"/>
    <property type="evidence" value="ECO:0007669"/>
    <property type="project" value="UniProtKB-KW"/>
</dbReference>
<dbReference type="PANTHER" id="PTHR34873">
    <property type="entry name" value="SSR1766 PROTEIN"/>
    <property type="match status" value="1"/>
</dbReference>
<dbReference type="Pfam" id="PF07927">
    <property type="entry name" value="HicA_toxin"/>
    <property type="match status" value="1"/>
</dbReference>
<dbReference type="PANTHER" id="PTHR34873:SF3">
    <property type="entry name" value="ADDICTION MODULE TOXIN, HICA FAMILY"/>
    <property type="match status" value="1"/>
</dbReference>
<dbReference type="Proteomes" id="UP000576480">
    <property type="component" value="Unassembled WGS sequence"/>
</dbReference>
<keyword evidence="5" id="KW-0378">Hydrolase</keyword>
<dbReference type="AlphaFoldDB" id="A0A6V8PUP1"/>
<evidence type="ECO:0000313" key="9">
    <source>
        <dbReference type="Proteomes" id="UP000576480"/>
    </source>
</evidence>
<dbReference type="Gene3D" id="3.30.920.30">
    <property type="entry name" value="Hypothetical protein"/>
    <property type="match status" value="1"/>
</dbReference>
<keyword evidence="7" id="KW-0346">Stress response</keyword>
<dbReference type="GO" id="GO:0003729">
    <property type="term" value="F:mRNA binding"/>
    <property type="evidence" value="ECO:0007669"/>
    <property type="project" value="InterPro"/>
</dbReference>
<organism evidence="8 9">
    <name type="scientific">Candidatus Hakubella thermalkaliphila</name>
    <dbReference type="NCBI Taxonomy" id="2754717"/>
    <lineage>
        <taxon>Bacteria</taxon>
        <taxon>Bacillati</taxon>
        <taxon>Actinomycetota</taxon>
        <taxon>Actinomycetota incertae sedis</taxon>
        <taxon>Candidatus Hakubellales</taxon>
        <taxon>Candidatus Hakubellaceae</taxon>
        <taxon>Candidatus Hakubella</taxon>
    </lineage>
</organism>
<dbReference type="InterPro" id="IPR012933">
    <property type="entry name" value="HicA_mRNA_interferase"/>
</dbReference>
<evidence type="ECO:0000256" key="1">
    <source>
        <dbReference type="ARBA" id="ARBA00006620"/>
    </source>
</evidence>